<comment type="caution">
    <text evidence="7">The sequence shown here is derived from an EMBL/GenBank/DDBJ whole genome shotgun (WGS) entry which is preliminary data.</text>
</comment>
<evidence type="ECO:0000256" key="3">
    <source>
        <dbReference type="ARBA" id="ARBA00023002"/>
    </source>
</evidence>
<dbReference type="AlphaFoldDB" id="A0A8H4J637"/>
<dbReference type="Pfam" id="PF12657">
    <property type="entry name" value="TFIIIC_delta"/>
    <property type="match status" value="1"/>
</dbReference>
<dbReference type="InterPro" id="IPR024764">
    <property type="entry name" value="TFIIIC_Znf"/>
</dbReference>
<organism evidence="7 8">
    <name type="scientific">Botryosphaeria dothidea</name>
    <dbReference type="NCBI Taxonomy" id="55169"/>
    <lineage>
        <taxon>Eukaryota</taxon>
        <taxon>Fungi</taxon>
        <taxon>Dikarya</taxon>
        <taxon>Ascomycota</taxon>
        <taxon>Pezizomycotina</taxon>
        <taxon>Dothideomycetes</taxon>
        <taxon>Dothideomycetes incertae sedis</taxon>
        <taxon>Botryosphaeriales</taxon>
        <taxon>Botryosphaeriaceae</taxon>
        <taxon>Botryosphaeria</taxon>
    </lineage>
</organism>
<feature type="compositionally biased region" description="Low complexity" evidence="4">
    <location>
        <begin position="1076"/>
        <end position="1087"/>
    </location>
</feature>
<evidence type="ECO:0000259" key="6">
    <source>
        <dbReference type="Pfam" id="PF12660"/>
    </source>
</evidence>
<name>A0A8H4J637_9PEZI</name>
<reference evidence="7" key="1">
    <citation type="submission" date="2020-04" db="EMBL/GenBank/DDBJ databases">
        <title>Genome Assembly and Annotation of Botryosphaeria dothidea sdau 11-99, a Latent Pathogen of Apple Fruit Ring Rot in China.</title>
        <authorList>
            <person name="Yu C."/>
            <person name="Diao Y."/>
            <person name="Lu Q."/>
            <person name="Zhao J."/>
            <person name="Cui S."/>
            <person name="Peng C."/>
            <person name="He B."/>
            <person name="Liu H."/>
        </authorList>
    </citation>
    <scope>NUCLEOTIDE SEQUENCE [LARGE SCALE GENOMIC DNA]</scope>
    <source>
        <strain evidence="7">Sdau11-99</strain>
    </source>
</reference>
<dbReference type="InterPro" id="IPR024761">
    <property type="entry name" value="TFIIIC_delta_N"/>
</dbReference>
<feature type="region of interest" description="Disordered" evidence="4">
    <location>
        <begin position="1"/>
        <end position="25"/>
    </location>
</feature>
<dbReference type="Gene3D" id="3.40.50.720">
    <property type="entry name" value="NAD(P)-binding Rossmann-like Domain"/>
    <property type="match status" value="1"/>
</dbReference>
<dbReference type="Pfam" id="PF12660">
    <property type="entry name" value="zf-TFIIIC"/>
    <property type="match status" value="1"/>
</dbReference>
<feature type="region of interest" description="Disordered" evidence="4">
    <location>
        <begin position="1051"/>
        <end position="1087"/>
    </location>
</feature>
<dbReference type="Proteomes" id="UP000572817">
    <property type="component" value="Unassembled WGS sequence"/>
</dbReference>
<dbReference type="InterPro" id="IPR036291">
    <property type="entry name" value="NAD(P)-bd_dom_sf"/>
</dbReference>
<evidence type="ECO:0000256" key="2">
    <source>
        <dbReference type="ARBA" id="ARBA00022857"/>
    </source>
</evidence>
<dbReference type="OrthoDB" id="6021743at2759"/>
<dbReference type="EMBL" id="WWBZ02000009">
    <property type="protein sequence ID" value="KAF4311553.1"/>
    <property type="molecule type" value="Genomic_DNA"/>
</dbReference>
<sequence length="1115" mass="122252">MSAEGSRAVSPIPRPERGEQAPTVSIVPSSLRGKTAIVSGSCHGIGAAIVTELSGRGAYVVINYPDPSLEEEARMLQSTLRNPSTAICADLSAPTGAKHLVEQALVDLNVSTIDILVNNAARIVLKPLDQLLLEDYHTMFDLNIRGYFLLTQAVLPYLPKKNTDGTSGGGRIVNLCSGSARMPGVNQSLYAATKGAIESFSKALAVELPPKYGCTVNCVSPGIIETPGMRASMTPEEWQFIKPQIESMVPVGARAGVPEEVAWAVAFLCEERSSNTNANVRALAMHEAIILANWPSCLNSLAWSHDCILALAAGETVELLVPVLRADSDDIDTGLQGTQQWINVHIRTNLFTSNEVTPVDPLPSRANSVGEEISTSEVAAIDWSPPGLAKHTGCALAVLATNLSLSIWASDSDPKIARSWKRVLVLNHELERYCQNIYGEEAIRGELDWETRRRLRRRIRSFAWSPKPRLSQFSERSIQDAEFPVNGSFIAVSNDYNDVVILRIDSPFSFFSPSATKWSAHAVAHLSQEPKLDLHPNPRPFLLDETLDDQRYISNLSWSPWSTNEEGVPEALLAYTTNYRLHLRRIRSSPFASDATFDSVDIFVDTSVGTRTTQLLRWMPRGCGEVYYLMAFSQSGAFCYEVPIRDPANTTVSAHDLDKRWDPVVGCAFNGFAQDSAEVQFTSQISAPVAATSGLKMPIEQENESRAPLFQQSIRESEKLFSAENELAGHTLTKAWAMCSSPLGDLVASGVSFHPGDMVEYTIAATSRTHIGIQPFRDTSGAFLLPSSGGLCQVEDLSAETLIYCAKTWIEELPEESRAETAVRDIILSQFWNTLGLSKEFSSNSDIKYPEATNDGLNLREWTLLVQALRRAVFFEDQNTLKQRYSRLLTLFFNPKGTSQSDDATAIQKLVTEVLKLPKSSYNESEVGRKIRTVYASMLPWLTDAEPDGMENDAVETSAYKHVEECEICDDSIGFESFAWARCSQGHEFVRCSLTFLAIQAPGISKLCGICGKRYLNEEYLRKTDRLIRSGGNRQSEDGGQQDVVMRDADGGQEEPILPSTETDGTGEGNAKQGEETAQGGAGASSNNGRSPITLARILFSACDVCFYCGGKFMG</sequence>
<gene>
    <name evidence="7" type="ORF">GTA08_BOTSDO12731</name>
</gene>
<keyword evidence="2" id="KW-0521">NADP</keyword>
<evidence type="ECO:0000313" key="7">
    <source>
        <dbReference type="EMBL" id="KAF4311553.1"/>
    </source>
</evidence>
<feature type="domain" description="Transcription factor IIIC 90kDa subunit N-terminal" evidence="5">
    <location>
        <begin position="303"/>
        <end position="774"/>
    </location>
</feature>
<protein>
    <submittedName>
        <fullName evidence="7">Short-chain dehydrogenase/reductase SDR</fullName>
    </submittedName>
</protein>
<evidence type="ECO:0000259" key="5">
    <source>
        <dbReference type="Pfam" id="PF12657"/>
    </source>
</evidence>
<proteinExistence type="inferred from homology"/>
<dbReference type="InterPro" id="IPR020904">
    <property type="entry name" value="Sc_DH/Rdtase_CS"/>
</dbReference>
<comment type="similarity">
    <text evidence="1">Belongs to the short-chain dehydrogenases/reductases (SDR) family.</text>
</comment>
<dbReference type="PROSITE" id="PS00061">
    <property type="entry name" value="ADH_SHORT"/>
    <property type="match status" value="1"/>
</dbReference>
<dbReference type="InterPro" id="IPR002347">
    <property type="entry name" value="SDR_fam"/>
</dbReference>
<evidence type="ECO:0000256" key="1">
    <source>
        <dbReference type="ARBA" id="ARBA00006484"/>
    </source>
</evidence>
<dbReference type="PANTHER" id="PTHR48107:SF7">
    <property type="entry name" value="RE15974P"/>
    <property type="match status" value="1"/>
</dbReference>
<dbReference type="PRINTS" id="PR00080">
    <property type="entry name" value="SDRFAMILY"/>
</dbReference>
<evidence type="ECO:0000313" key="8">
    <source>
        <dbReference type="Proteomes" id="UP000572817"/>
    </source>
</evidence>
<dbReference type="SUPFAM" id="SSF51735">
    <property type="entry name" value="NAD(P)-binding Rossmann-fold domains"/>
    <property type="match status" value="1"/>
</dbReference>
<dbReference type="PRINTS" id="PR00081">
    <property type="entry name" value="GDHRDH"/>
</dbReference>
<dbReference type="CDD" id="cd05233">
    <property type="entry name" value="SDR_c"/>
    <property type="match status" value="1"/>
</dbReference>
<feature type="domain" description="Transcription factor IIIC putative zinc-finger" evidence="6">
    <location>
        <begin position="960"/>
        <end position="1113"/>
    </location>
</feature>
<dbReference type="GO" id="GO:0016614">
    <property type="term" value="F:oxidoreductase activity, acting on CH-OH group of donors"/>
    <property type="evidence" value="ECO:0007669"/>
    <property type="project" value="UniProtKB-ARBA"/>
</dbReference>
<keyword evidence="8" id="KW-1185">Reference proteome</keyword>
<dbReference type="Pfam" id="PF00106">
    <property type="entry name" value="adh_short"/>
    <property type="match status" value="1"/>
</dbReference>
<dbReference type="PANTHER" id="PTHR48107">
    <property type="entry name" value="NADPH-DEPENDENT ALDEHYDE REDUCTASE-LIKE PROTEIN, CHLOROPLASTIC-RELATED"/>
    <property type="match status" value="1"/>
</dbReference>
<evidence type="ECO:0000256" key="4">
    <source>
        <dbReference type="SAM" id="MobiDB-lite"/>
    </source>
</evidence>
<keyword evidence="3" id="KW-0560">Oxidoreductase</keyword>
<accession>A0A8H4J637</accession>